<evidence type="ECO:0000313" key="2">
    <source>
        <dbReference type="EMBL" id="NER30487.1"/>
    </source>
</evidence>
<name>A0A6B3NFN9_9CYAN</name>
<feature type="domain" description="Polysaccharide pyruvyl transferase" evidence="1">
    <location>
        <begin position="47"/>
        <end position="332"/>
    </location>
</feature>
<evidence type="ECO:0000259" key="1">
    <source>
        <dbReference type="Pfam" id="PF04230"/>
    </source>
</evidence>
<reference evidence="2" key="1">
    <citation type="submission" date="2019-11" db="EMBL/GenBank/DDBJ databases">
        <title>Genomic insights into an expanded diversity of filamentous marine cyanobacteria reveals the extraordinary biosynthetic potential of Moorea and Okeania.</title>
        <authorList>
            <person name="Ferreira Leao T."/>
            <person name="Wang M."/>
            <person name="Moss N."/>
            <person name="Da Silva R."/>
            <person name="Sanders J."/>
            <person name="Nurk S."/>
            <person name="Gurevich A."/>
            <person name="Humphrey G."/>
            <person name="Reher R."/>
            <person name="Zhu Q."/>
            <person name="Belda-Ferre P."/>
            <person name="Glukhov E."/>
            <person name="Rex R."/>
            <person name="Dorrestein P.C."/>
            <person name="Knight R."/>
            <person name="Pevzner P."/>
            <person name="Gerwick W.H."/>
            <person name="Gerwick L."/>
        </authorList>
    </citation>
    <scope>NUCLEOTIDE SEQUENCE</scope>
    <source>
        <strain evidence="2">SIO1C4</strain>
    </source>
</reference>
<sequence length="378" mass="44236">MLSSTKFELPGVNFSTPKQVKEILHNSLKSIGEFDDCALLDYPNHCNVGDHLIWLGEIFYLTDVLKTKINYTANISNFNAEKMEQQIGNAPILLSGGGNLGDLWLHEQNFREKIISRYQDRPIIILPQTVYFSEPENLRKAANIFNNHPNLTLFVRCHQSYKTATKYFYNCRVFMAPDMAFQLVGMPGLKSQKQQKESILFLCREDKELNQEFEADYIGIDQITVEDWSAFRYKHPQPKIWTIPGMIKVVSEARKQGNLLPREWISRQLWKYLHSYTDKFEQIYDPNMQRKSWNFMHHAVYQFSQYDLVITNRLHGHILCLILGIPHVLLPNAYYKNEYFYESWTSQISFCRFVKSATQIKPALQDLLDTKGGLSTMY</sequence>
<dbReference type="AlphaFoldDB" id="A0A6B3NFN9"/>
<dbReference type="Pfam" id="PF04230">
    <property type="entry name" value="PS_pyruv_trans"/>
    <property type="match status" value="1"/>
</dbReference>
<organism evidence="2">
    <name type="scientific">Symploca sp. SIO1C4</name>
    <dbReference type="NCBI Taxonomy" id="2607765"/>
    <lineage>
        <taxon>Bacteria</taxon>
        <taxon>Bacillati</taxon>
        <taxon>Cyanobacteriota</taxon>
        <taxon>Cyanophyceae</taxon>
        <taxon>Coleofasciculales</taxon>
        <taxon>Coleofasciculaceae</taxon>
        <taxon>Symploca</taxon>
    </lineage>
</organism>
<proteinExistence type="predicted"/>
<dbReference type="InterPro" id="IPR007345">
    <property type="entry name" value="Polysacch_pyruvyl_Trfase"/>
</dbReference>
<accession>A0A6B3NFN9</accession>
<gene>
    <name evidence="2" type="ORF">F6J89_23420</name>
</gene>
<comment type="caution">
    <text evidence="2">The sequence shown here is derived from an EMBL/GenBank/DDBJ whole genome shotgun (WGS) entry which is preliminary data.</text>
</comment>
<dbReference type="EMBL" id="JAAHFQ010000569">
    <property type="protein sequence ID" value="NER30487.1"/>
    <property type="molecule type" value="Genomic_DNA"/>
</dbReference>
<protein>
    <submittedName>
        <fullName evidence="2">Polysaccharide polymerase</fullName>
    </submittedName>
</protein>